<evidence type="ECO:0000313" key="5">
    <source>
        <dbReference type="EMBL" id="TCO22599.1"/>
    </source>
</evidence>
<dbReference type="Gene3D" id="3.40.1090.10">
    <property type="entry name" value="Cytosolic phospholipase A2 catalytic domain"/>
    <property type="match status" value="1"/>
</dbReference>
<dbReference type="Proteomes" id="UP000295684">
    <property type="component" value="Unassembled WGS sequence"/>
</dbReference>
<evidence type="ECO:0000313" key="6">
    <source>
        <dbReference type="Proteomes" id="UP000295684"/>
    </source>
</evidence>
<dbReference type="Pfam" id="PF01734">
    <property type="entry name" value="Patatin"/>
    <property type="match status" value="1"/>
</dbReference>
<evidence type="ECO:0000256" key="1">
    <source>
        <dbReference type="ARBA" id="ARBA00023098"/>
    </source>
</evidence>
<reference evidence="7" key="2">
    <citation type="journal article" date="2019" name="Int. J. Syst. Evol. Microbiol.">
        <title>The Global Catalogue of Microorganisms (GCM) 10K type strain sequencing project: providing services to taxonomists for standard genome sequencing and annotation.</title>
        <authorList>
            <consortium name="The Broad Institute Genomics Platform"/>
            <consortium name="The Broad Institute Genome Sequencing Center for Infectious Disease"/>
            <person name="Wu L."/>
            <person name="Ma J."/>
        </authorList>
    </citation>
    <scope>NUCLEOTIDE SEQUENCE [LARGE SCALE GENOMIC DNA]</scope>
    <source>
        <strain evidence="7">CGMCC 1.15644</strain>
    </source>
</reference>
<reference evidence="4" key="4">
    <citation type="submission" date="2024-05" db="EMBL/GenBank/DDBJ databases">
        <authorList>
            <person name="Sun Q."/>
            <person name="Zhou Y."/>
        </authorList>
    </citation>
    <scope>NUCLEOTIDE SEQUENCE</scope>
    <source>
        <strain evidence="4">CGMCC 1.15644</strain>
    </source>
</reference>
<reference evidence="5 6" key="3">
    <citation type="submission" date="2019-03" db="EMBL/GenBank/DDBJ databases">
        <title>Genomic Encyclopedia of Type Strains, Phase IV (KMG-IV): sequencing the most valuable type-strain genomes for metagenomic binning, comparative biology and taxonomic classification.</title>
        <authorList>
            <person name="Goeker M."/>
        </authorList>
    </citation>
    <scope>NUCLEOTIDE SEQUENCE [LARGE SCALE GENOMIC DNA]</scope>
    <source>
        <strain evidence="5 6">DSM 103236</strain>
    </source>
</reference>
<gene>
    <name evidence="5" type="ORF">EV200_106242</name>
    <name evidence="4" type="ORF">GCM10011413_35340</name>
</gene>
<evidence type="ECO:0000313" key="4">
    <source>
        <dbReference type="EMBL" id="GGE65766.1"/>
    </source>
</evidence>
<feature type="transmembrane region" description="Helical" evidence="2">
    <location>
        <begin position="377"/>
        <end position="402"/>
    </location>
</feature>
<feature type="transmembrane region" description="Helical" evidence="2">
    <location>
        <begin position="353"/>
        <end position="371"/>
    </location>
</feature>
<dbReference type="OrthoDB" id="9813090at2"/>
<dbReference type="Proteomes" id="UP000622648">
    <property type="component" value="Unassembled WGS sequence"/>
</dbReference>
<feature type="domain" description="PNPLA" evidence="3">
    <location>
        <begin position="18"/>
        <end position="283"/>
    </location>
</feature>
<dbReference type="GO" id="GO:0006629">
    <property type="term" value="P:lipid metabolic process"/>
    <property type="evidence" value="ECO:0007669"/>
    <property type="project" value="UniProtKB-KW"/>
</dbReference>
<keyword evidence="7" id="KW-1185">Reference proteome</keyword>
<keyword evidence="2" id="KW-0472">Membrane</keyword>
<dbReference type="RefSeq" id="WP_132534568.1">
    <property type="nucleotide sequence ID" value="NZ_BMJO01000006.1"/>
</dbReference>
<name>A0A4R2H8I7_9SPHI</name>
<dbReference type="InterPro" id="IPR016035">
    <property type="entry name" value="Acyl_Trfase/lysoPLipase"/>
</dbReference>
<keyword evidence="2" id="KW-0812">Transmembrane</keyword>
<accession>A0A4R2H8I7</accession>
<evidence type="ECO:0000256" key="2">
    <source>
        <dbReference type="SAM" id="Phobius"/>
    </source>
</evidence>
<protein>
    <submittedName>
        <fullName evidence="5">Patatin-like phospholipase</fullName>
    </submittedName>
</protein>
<dbReference type="InterPro" id="IPR002641">
    <property type="entry name" value="PNPLA_dom"/>
</dbReference>
<evidence type="ECO:0000313" key="7">
    <source>
        <dbReference type="Proteomes" id="UP000622648"/>
    </source>
</evidence>
<comment type="caution">
    <text evidence="5">The sequence shown here is derived from an EMBL/GenBank/DDBJ whole genome shotgun (WGS) entry which is preliminary data.</text>
</comment>
<reference evidence="4" key="1">
    <citation type="journal article" date="2014" name="Int. J. Syst. Evol. Microbiol.">
        <title>Complete genome of a new Firmicutes species belonging to the dominant human colonic microbiota ('Ruminococcus bicirculans') reveals two chromosomes and a selective capacity to utilize plant glucans.</title>
        <authorList>
            <consortium name="NISC Comparative Sequencing Program"/>
            <person name="Wegmann U."/>
            <person name="Louis P."/>
            <person name="Goesmann A."/>
            <person name="Henrissat B."/>
            <person name="Duncan S.H."/>
            <person name="Flint H.J."/>
        </authorList>
    </citation>
    <scope>NUCLEOTIDE SEQUENCE</scope>
    <source>
        <strain evidence="4">CGMCC 1.15644</strain>
    </source>
</reference>
<sequence>MTNDTLITLKPFQNVGMAFSGGGFRAASYALGTLSYLDNLKIDGQSITDRISFISSASGGTIASMLYARSIHQNLPFIDFYRKLYQDLNGEAIVEHALTTLNDDNQWLEGPDNKQRNLINSFAKAYDQIFFKQQTMSVFFEKTYKKKMEVCFNSTEFYRGLSFRFQTDGTDNQHQVIGNNYLWFNNKQMETFKKIKLGDVLASSSCFPMGFEAIVYPSDFSYVDSPEKTLTAAELRTALYYENYNEKSFPLSFEPEGGLTAEEEKDSHIDSVALMDGGITDNQGLSSLMLADKKRRSRVKPDPFDLIIITDVASYFMDSYESPLVEQKEGWQKNDLNYYLTKFKRVGKAINRYPFVFGIAFVIFAALGWIFKHSGLSLLFIILASISATLTILSSVVAYSAIGKKLISNLITFNLKEFLYVKLGLQKFFSAIITDKLVDYLQFTRLNVLEQMIKARLTSAITMVSDVNLKQVRRLIYKIFYEDSQWDNRRVPNFIYELSTYNIAARNNRFNNQMRLKWLPTPTDKVLLLEGLEKINPIAEIARLAPTTLWFDAIQIKEELLKKIITTGQFTTCANLLEYVISLERKNVSFDPVYQAELQKLKGMLERDFILFKENPYFLFDQLADSST</sequence>
<organism evidence="5 6">
    <name type="scientific">Pedobacter psychrotolerans</name>
    <dbReference type="NCBI Taxonomy" id="1843235"/>
    <lineage>
        <taxon>Bacteria</taxon>
        <taxon>Pseudomonadati</taxon>
        <taxon>Bacteroidota</taxon>
        <taxon>Sphingobacteriia</taxon>
        <taxon>Sphingobacteriales</taxon>
        <taxon>Sphingobacteriaceae</taxon>
        <taxon>Pedobacter</taxon>
    </lineage>
</organism>
<keyword evidence="2" id="KW-1133">Transmembrane helix</keyword>
<dbReference type="SUPFAM" id="SSF52151">
    <property type="entry name" value="FabD/lysophospholipase-like"/>
    <property type="match status" value="1"/>
</dbReference>
<evidence type="ECO:0000259" key="3">
    <source>
        <dbReference type="Pfam" id="PF01734"/>
    </source>
</evidence>
<dbReference type="EMBL" id="BMJO01000006">
    <property type="protein sequence ID" value="GGE65766.1"/>
    <property type="molecule type" value="Genomic_DNA"/>
</dbReference>
<proteinExistence type="predicted"/>
<dbReference type="EMBL" id="SLWO01000006">
    <property type="protein sequence ID" value="TCO22599.1"/>
    <property type="molecule type" value="Genomic_DNA"/>
</dbReference>
<dbReference type="AlphaFoldDB" id="A0A4R2H8I7"/>
<keyword evidence="1" id="KW-0443">Lipid metabolism</keyword>